<name>A0ABV6R7J7_9MICO</name>
<accession>A0ABV6R7J7</accession>
<feature type="compositionally biased region" description="Basic and acidic residues" evidence="1">
    <location>
        <begin position="219"/>
        <end position="228"/>
    </location>
</feature>
<proteinExistence type="predicted"/>
<protein>
    <submittedName>
        <fullName evidence="2">Uncharacterized protein</fullName>
    </submittedName>
</protein>
<evidence type="ECO:0000256" key="1">
    <source>
        <dbReference type="SAM" id="MobiDB-lite"/>
    </source>
</evidence>
<organism evidence="2 3">
    <name type="scientific">Brachybacterium hainanense</name>
    <dbReference type="NCBI Taxonomy" id="1541174"/>
    <lineage>
        <taxon>Bacteria</taxon>
        <taxon>Bacillati</taxon>
        <taxon>Actinomycetota</taxon>
        <taxon>Actinomycetes</taxon>
        <taxon>Micrococcales</taxon>
        <taxon>Dermabacteraceae</taxon>
        <taxon>Brachybacterium</taxon>
    </lineage>
</organism>
<dbReference type="EMBL" id="JBHLSV010000003">
    <property type="protein sequence ID" value="MFC0672966.1"/>
    <property type="molecule type" value="Genomic_DNA"/>
</dbReference>
<feature type="compositionally biased region" description="Basic and acidic residues" evidence="1">
    <location>
        <begin position="193"/>
        <end position="210"/>
    </location>
</feature>
<evidence type="ECO:0000313" key="3">
    <source>
        <dbReference type="Proteomes" id="UP001589793"/>
    </source>
</evidence>
<feature type="region of interest" description="Disordered" evidence="1">
    <location>
        <begin position="185"/>
        <end position="228"/>
    </location>
</feature>
<comment type="caution">
    <text evidence="2">The sequence shown here is derived from an EMBL/GenBank/DDBJ whole genome shotgun (WGS) entry which is preliminary data.</text>
</comment>
<keyword evidence="3" id="KW-1185">Reference proteome</keyword>
<evidence type="ECO:0000313" key="2">
    <source>
        <dbReference type="EMBL" id="MFC0672966.1"/>
    </source>
</evidence>
<reference evidence="2 3" key="1">
    <citation type="submission" date="2024-09" db="EMBL/GenBank/DDBJ databases">
        <authorList>
            <person name="Sun Q."/>
            <person name="Mori K."/>
        </authorList>
    </citation>
    <scope>NUCLEOTIDE SEQUENCE [LARGE SCALE GENOMIC DNA]</scope>
    <source>
        <strain evidence="2 3">CICC 10874</strain>
    </source>
</reference>
<gene>
    <name evidence="2" type="ORF">ACFFF6_03230</name>
</gene>
<dbReference type="Proteomes" id="UP001589793">
    <property type="component" value="Unassembled WGS sequence"/>
</dbReference>
<sequence length="228" mass="25354">MEPFRTHHDVDAQLRAEGWTPCGKGDWAYALASPDGTRAARISPFDPVGPFTARLYREAAASGRVPHLVTHERLRGGADLQIMELLLPVPAREAAAFLAALPREHPALLAVVDRVHALARAALPWCGPLDTNPSNVMRRADGILVLADPYYADGPDLYATAERDPDLLVARIPEQERRHMTEIPLAESGPWPEEQRMALRERIRQADARAARHRRTASRKHDHEEDGS</sequence>
<dbReference type="RefSeq" id="WP_376978165.1">
    <property type="nucleotide sequence ID" value="NZ_JBHLSV010000003.1"/>
</dbReference>